<evidence type="ECO:0000313" key="5">
    <source>
        <dbReference type="Proteomes" id="UP000238274"/>
    </source>
</evidence>
<dbReference type="InterPro" id="IPR027684">
    <property type="entry name" value="TBCC"/>
</dbReference>
<dbReference type="Gene3D" id="2.160.20.70">
    <property type="match status" value="1"/>
</dbReference>
<evidence type="ECO:0000259" key="3">
    <source>
        <dbReference type="PROSITE" id="PS51329"/>
    </source>
</evidence>
<dbReference type="InterPro" id="IPR016098">
    <property type="entry name" value="CAP/MinC_C"/>
</dbReference>
<name>A0A2S4VJG0_9BASI</name>
<evidence type="ECO:0000256" key="2">
    <source>
        <dbReference type="SAM" id="MobiDB-lite"/>
    </source>
</evidence>
<feature type="compositionally biased region" description="Polar residues" evidence="2">
    <location>
        <begin position="158"/>
        <end position="169"/>
    </location>
</feature>
<comment type="caution">
    <text evidence="4">The sequence shown here is derived from an EMBL/GenBank/DDBJ whole genome shotgun (WGS) entry which is preliminary data.</text>
</comment>
<dbReference type="InterPro" id="IPR012945">
    <property type="entry name" value="Tubulin-bd_cofactor_C_dom"/>
</dbReference>
<protein>
    <recommendedName>
        <fullName evidence="3">C-CAP/cofactor C-like domain-containing protein</fullName>
    </recommendedName>
</protein>
<organism evidence="4 5">
    <name type="scientific">Puccinia striiformis</name>
    <dbReference type="NCBI Taxonomy" id="27350"/>
    <lineage>
        <taxon>Eukaryota</taxon>
        <taxon>Fungi</taxon>
        <taxon>Dikarya</taxon>
        <taxon>Basidiomycota</taxon>
        <taxon>Pucciniomycotina</taxon>
        <taxon>Pucciniomycetes</taxon>
        <taxon>Pucciniales</taxon>
        <taxon>Pucciniaceae</taxon>
        <taxon>Puccinia</taxon>
    </lineage>
</organism>
<comment type="similarity">
    <text evidence="1">Belongs to the TBCC family.</text>
</comment>
<evidence type="ECO:0000256" key="1">
    <source>
        <dbReference type="ARBA" id="ARBA00008848"/>
    </source>
</evidence>
<reference evidence="5" key="2">
    <citation type="journal article" date="2018" name="BMC Genomics">
        <title>Genomic insights into host adaptation between the wheat stripe rust pathogen (Puccinia striiformis f. sp. tritici) and the barley stripe rust pathogen (Puccinia striiformis f. sp. hordei).</title>
        <authorList>
            <person name="Xia C."/>
            <person name="Wang M."/>
            <person name="Yin C."/>
            <person name="Cornejo O.E."/>
            <person name="Hulbert S.H."/>
            <person name="Chen X."/>
        </authorList>
    </citation>
    <scope>NUCLEOTIDE SEQUENCE [LARGE SCALE GENOMIC DNA]</scope>
    <source>
        <strain evidence="5">93TX-2</strain>
    </source>
</reference>
<reference evidence="4 5" key="1">
    <citation type="submission" date="2017-12" db="EMBL/GenBank/DDBJ databases">
        <title>Gene loss provides genomic basis for host adaptation in cereal stripe rust fungi.</title>
        <authorList>
            <person name="Xia C."/>
        </authorList>
    </citation>
    <scope>NUCLEOTIDE SEQUENCE [LARGE SCALE GENOMIC DNA]</scope>
    <source>
        <strain evidence="4 5">93TX-2</strain>
    </source>
</reference>
<dbReference type="GO" id="GO:0007023">
    <property type="term" value="P:post-chaperonin tubulin folding pathway"/>
    <property type="evidence" value="ECO:0007669"/>
    <property type="project" value="InterPro"/>
</dbReference>
<dbReference type="AlphaFoldDB" id="A0A2S4VJG0"/>
<dbReference type="InterPro" id="IPR017901">
    <property type="entry name" value="C-CAP_CF_C-like"/>
</dbReference>
<dbReference type="EMBL" id="PKSM01000125">
    <property type="protein sequence ID" value="POW09694.1"/>
    <property type="molecule type" value="Genomic_DNA"/>
</dbReference>
<dbReference type="GO" id="GO:0007021">
    <property type="term" value="P:tubulin complex assembly"/>
    <property type="evidence" value="ECO:0007669"/>
    <property type="project" value="TreeGrafter"/>
</dbReference>
<dbReference type="VEuPathDB" id="FungiDB:PSTT_08254"/>
<feature type="domain" description="C-CAP/cofactor C-like" evidence="3">
    <location>
        <begin position="193"/>
        <end position="345"/>
    </location>
</feature>
<dbReference type="PROSITE" id="PS51329">
    <property type="entry name" value="C_CAP_COFACTOR_C"/>
    <property type="match status" value="1"/>
</dbReference>
<dbReference type="OrthoDB" id="194775at2759"/>
<dbReference type="Proteomes" id="UP000238274">
    <property type="component" value="Unassembled WGS sequence"/>
</dbReference>
<feature type="region of interest" description="Disordered" evidence="2">
    <location>
        <begin position="126"/>
        <end position="195"/>
    </location>
</feature>
<evidence type="ECO:0000313" key="4">
    <source>
        <dbReference type="EMBL" id="POW09694.1"/>
    </source>
</evidence>
<sequence>MSNHQNKVINLDQGKEKMNQFIELNSTNLQEFERSLKDIHTIHCTLLKLTFLLLLWICSKHFEDLENQINIKREANHLQELSSQKLDLMHQFNFFLNQQQNYHTSFISNYDQQRILNKLKDLETKISKSQQTQNKPEDKRENLIKTQPKKFSFKKTGGTASQMGNSKTMNTEEHQLSVDSSSTGGGSQPGNNPLNINSNSENLLIRPTAPISPLHILALSDLSNIVLDLRALAPHLSTLQLSRIDHAAVLAPPLSGSVSLAEVTHSILLLISQQVRTYKSEDLILLLNTSTGPVIEKSKRITIAPYPSKLFLSPEEADAHTEGEGSSSQHHLPNDFDYPDSSFGISPNFKILHSSPLSHLQLSILFQLSDLHQNLSLSSSSSCYVLPQSARTMLMEL</sequence>
<dbReference type="GO" id="GO:0005737">
    <property type="term" value="C:cytoplasm"/>
    <property type="evidence" value="ECO:0007669"/>
    <property type="project" value="TreeGrafter"/>
</dbReference>
<keyword evidence="5" id="KW-1185">Reference proteome</keyword>
<dbReference type="PANTHER" id="PTHR15139">
    <property type="entry name" value="TUBULIN FOLDING COFACTOR C"/>
    <property type="match status" value="1"/>
</dbReference>
<gene>
    <name evidence="4" type="ORF">PSHT_09023</name>
</gene>
<dbReference type="PANTHER" id="PTHR15139:SF0">
    <property type="entry name" value="TUBULIN-SPECIFIC CHAPERONE C"/>
    <property type="match status" value="1"/>
</dbReference>
<dbReference type="VEuPathDB" id="FungiDB:PSHT_09023"/>
<accession>A0A2S4VJG0</accession>
<proteinExistence type="inferred from homology"/>
<dbReference type="Pfam" id="PF07986">
    <property type="entry name" value="TBCC"/>
    <property type="match status" value="1"/>
</dbReference>
<reference evidence="5" key="3">
    <citation type="journal article" date="2018" name="Mol. Plant Microbe Interact.">
        <title>Genome sequence resources for the wheat stripe rust pathogen (Puccinia striiformis f. sp. tritici) and the barley stripe rust pathogen (Puccinia striiformis f. sp. hordei).</title>
        <authorList>
            <person name="Xia C."/>
            <person name="Wang M."/>
            <person name="Yin C."/>
            <person name="Cornejo O.E."/>
            <person name="Hulbert S.H."/>
            <person name="Chen X."/>
        </authorList>
    </citation>
    <scope>NUCLEOTIDE SEQUENCE [LARGE SCALE GENOMIC DNA]</scope>
    <source>
        <strain evidence="5">93TX-2</strain>
    </source>
</reference>